<keyword evidence="4" id="KW-0812">Transmembrane</keyword>
<comment type="similarity">
    <text evidence="1">Belongs to the glycosyltransferase 2 family.</text>
</comment>
<dbReference type="PANTHER" id="PTHR43179">
    <property type="entry name" value="RHAMNOSYLTRANSFERASE WBBL"/>
    <property type="match status" value="1"/>
</dbReference>
<accession>A0A422QXM0</accession>
<sequence length="385" mass="42958">MRSRQGQDFPCRWWPAAPLGAISRGKFGRHPRQQPPCKAFYKEPVVTQDISPAPSRIAAVLVTYNRLDRLRETLPLLLDSGPARVVVVDNAATDGTAEFLAAQDDPRLKILTMAENCGGAGGFEAGMNWLIAEEEPDWILLLDDDAWPEREALSIFAETASALPPDTGAVAAAVFSPNGSPAEMNRPGHNPFWHPGMIWATLTRGNRAGFKQPDKAYIPAPGPAANRLVEIDTASFVGFFVSREGWRKAGLPEGGLFIYGDDILYSLRLRRAGLRMFFDPATRFVHDCGSMDQNFVYHPLWKIYYHCRNGVDIARASAGPLIFPLALAWYVVIWARRARHAAPAQRPAYRRLMWIGIRDGLLRRRGRMDEVHRMAAVISGTDRER</sequence>
<evidence type="ECO:0000256" key="3">
    <source>
        <dbReference type="ARBA" id="ARBA00022679"/>
    </source>
</evidence>
<proteinExistence type="inferred from homology"/>
<evidence type="ECO:0000256" key="2">
    <source>
        <dbReference type="ARBA" id="ARBA00022676"/>
    </source>
</evidence>
<dbReference type="AlphaFoldDB" id="A0A422QXM0"/>
<dbReference type="GO" id="GO:0016757">
    <property type="term" value="F:glycosyltransferase activity"/>
    <property type="evidence" value="ECO:0007669"/>
    <property type="project" value="UniProtKB-KW"/>
</dbReference>
<evidence type="ECO:0000313" key="6">
    <source>
        <dbReference type="EMBL" id="RNF34701.1"/>
    </source>
</evidence>
<dbReference type="EMBL" id="PXNQ02000005">
    <property type="protein sequence ID" value="RNF34701.1"/>
    <property type="molecule type" value="Genomic_DNA"/>
</dbReference>
<dbReference type="SUPFAM" id="SSF53448">
    <property type="entry name" value="Nucleotide-diphospho-sugar transferases"/>
    <property type="match status" value="1"/>
</dbReference>
<evidence type="ECO:0000256" key="4">
    <source>
        <dbReference type="SAM" id="Phobius"/>
    </source>
</evidence>
<dbReference type="Gene3D" id="3.90.550.10">
    <property type="entry name" value="Spore Coat Polysaccharide Biosynthesis Protein SpsA, Chain A"/>
    <property type="match status" value="1"/>
</dbReference>
<gene>
    <name evidence="6" type="ORF">A7A09_009825</name>
</gene>
<dbReference type="Pfam" id="PF00535">
    <property type="entry name" value="Glycos_transf_2"/>
    <property type="match status" value="1"/>
</dbReference>
<feature type="transmembrane region" description="Helical" evidence="4">
    <location>
        <begin position="317"/>
        <end position="335"/>
    </location>
</feature>
<evidence type="ECO:0000313" key="7">
    <source>
        <dbReference type="Proteomes" id="UP000238137"/>
    </source>
</evidence>
<evidence type="ECO:0000259" key="5">
    <source>
        <dbReference type="Pfam" id="PF00535"/>
    </source>
</evidence>
<dbReference type="PANTHER" id="PTHR43179:SF12">
    <property type="entry name" value="GALACTOFURANOSYLTRANSFERASE GLFT2"/>
    <property type="match status" value="1"/>
</dbReference>
<organism evidence="6 7">
    <name type="scientific">Paracoccus methylarcula</name>
    <dbReference type="NCBI Taxonomy" id="72022"/>
    <lineage>
        <taxon>Bacteria</taxon>
        <taxon>Pseudomonadati</taxon>
        <taxon>Pseudomonadota</taxon>
        <taxon>Alphaproteobacteria</taxon>
        <taxon>Rhodobacterales</taxon>
        <taxon>Paracoccaceae</taxon>
        <taxon>Paracoccus</taxon>
    </lineage>
</organism>
<keyword evidence="7" id="KW-1185">Reference proteome</keyword>
<dbReference type="InterPro" id="IPR001173">
    <property type="entry name" value="Glyco_trans_2-like"/>
</dbReference>
<protein>
    <submittedName>
        <fullName evidence="6">Glycosyltransferase</fullName>
    </submittedName>
</protein>
<evidence type="ECO:0000256" key="1">
    <source>
        <dbReference type="ARBA" id="ARBA00006739"/>
    </source>
</evidence>
<dbReference type="Proteomes" id="UP000238137">
    <property type="component" value="Unassembled WGS sequence"/>
</dbReference>
<reference evidence="6" key="1">
    <citation type="submission" date="2018-05" db="EMBL/GenBank/DDBJ databases">
        <title>Reclassification of Methylarcula marina and Methylarcula terricola as Paracoccus methylarcula sp.nov., comb.nov. and Paracoccus terricola comb.nov.</title>
        <authorList>
            <person name="Shmareva M.N."/>
            <person name="Doronina N.V."/>
            <person name="Vasilenko O.V."/>
            <person name="Tarlachkov S.V."/>
            <person name="Trotsenko Y.A."/>
        </authorList>
    </citation>
    <scope>NUCLEOTIDE SEQUENCE [LARGE SCALE GENOMIC DNA]</scope>
    <source>
        <strain evidence="6">VKM B-2159</strain>
    </source>
</reference>
<keyword evidence="3" id="KW-0808">Transferase</keyword>
<feature type="domain" description="Glycosyltransferase 2-like" evidence="5">
    <location>
        <begin position="60"/>
        <end position="189"/>
    </location>
</feature>
<keyword evidence="2" id="KW-0328">Glycosyltransferase</keyword>
<dbReference type="OrthoDB" id="7665907at2"/>
<comment type="caution">
    <text evidence="6">The sequence shown here is derived from an EMBL/GenBank/DDBJ whole genome shotgun (WGS) entry which is preliminary data.</text>
</comment>
<name>A0A422QXM0_9RHOB</name>
<dbReference type="InterPro" id="IPR029044">
    <property type="entry name" value="Nucleotide-diphossugar_trans"/>
</dbReference>
<keyword evidence="4" id="KW-0472">Membrane</keyword>
<keyword evidence="4" id="KW-1133">Transmembrane helix</keyword>